<feature type="region of interest" description="Disordered" evidence="9">
    <location>
        <begin position="280"/>
        <end position="305"/>
    </location>
</feature>
<evidence type="ECO:0000256" key="5">
    <source>
        <dbReference type="ARBA" id="ARBA00022679"/>
    </source>
</evidence>
<dbReference type="PANTHER" id="PTHR12977:SF4">
    <property type="entry name" value="HISTONE-LYSINE N-METHYLTRANSFERASE KMT5B"/>
    <property type="match status" value="1"/>
</dbReference>
<feature type="region of interest" description="Disordered" evidence="9">
    <location>
        <begin position="447"/>
        <end position="638"/>
    </location>
</feature>
<dbReference type="Gene3D" id="2.170.270.10">
    <property type="entry name" value="SET domain"/>
    <property type="match status" value="1"/>
</dbReference>
<evidence type="ECO:0000313" key="12">
    <source>
        <dbReference type="Proteomes" id="UP000076798"/>
    </source>
</evidence>
<keyword evidence="5" id="KW-0808">Transferase</keyword>
<feature type="compositionally biased region" description="Low complexity" evidence="9">
    <location>
        <begin position="362"/>
        <end position="384"/>
    </location>
</feature>
<feature type="compositionally biased region" description="Low complexity" evidence="9">
    <location>
        <begin position="396"/>
        <end position="405"/>
    </location>
</feature>
<feature type="compositionally biased region" description="Low complexity" evidence="9">
    <location>
        <begin position="478"/>
        <end position="492"/>
    </location>
</feature>
<dbReference type="InterPro" id="IPR001214">
    <property type="entry name" value="SET_dom"/>
</dbReference>
<name>A0A166FLC7_9AGAM</name>
<dbReference type="GO" id="GO:0005634">
    <property type="term" value="C:nucleus"/>
    <property type="evidence" value="ECO:0007669"/>
    <property type="project" value="UniProtKB-SubCell"/>
</dbReference>
<dbReference type="CDD" id="cd10524">
    <property type="entry name" value="SET_Suv4-20-like"/>
    <property type="match status" value="1"/>
</dbReference>
<dbReference type="AlphaFoldDB" id="A0A166FLC7"/>
<dbReference type="GO" id="GO:0005694">
    <property type="term" value="C:chromosome"/>
    <property type="evidence" value="ECO:0007669"/>
    <property type="project" value="UniProtKB-SubCell"/>
</dbReference>
<feature type="compositionally biased region" description="Basic and acidic residues" evidence="9">
    <location>
        <begin position="580"/>
        <end position="590"/>
    </location>
</feature>
<organism evidence="11 12">
    <name type="scientific">Sistotremastrum suecicum HHB10207 ss-3</name>
    <dbReference type="NCBI Taxonomy" id="1314776"/>
    <lineage>
        <taxon>Eukaryota</taxon>
        <taxon>Fungi</taxon>
        <taxon>Dikarya</taxon>
        <taxon>Basidiomycota</taxon>
        <taxon>Agaricomycotina</taxon>
        <taxon>Agaricomycetes</taxon>
        <taxon>Sistotremastrales</taxon>
        <taxon>Sistotremastraceae</taxon>
        <taxon>Sistotremastrum</taxon>
    </lineage>
</organism>
<evidence type="ECO:0000256" key="7">
    <source>
        <dbReference type="ARBA" id="ARBA00022853"/>
    </source>
</evidence>
<evidence type="ECO:0000259" key="10">
    <source>
        <dbReference type="PROSITE" id="PS50280"/>
    </source>
</evidence>
<feature type="compositionally biased region" description="Acidic residues" evidence="9">
    <location>
        <begin position="335"/>
        <end position="344"/>
    </location>
</feature>
<evidence type="ECO:0000256" key="9">
    <source>
        <dbReference type="SAM" id="MobiDB-lite"/>
    </source>
</evidence>
<feature type="compositionally biased region" description="Basic residues" evidence="9">
    <location>
        <begin position="596"/>
        <end position="605"/>
    </location>
</feature>
<feature type="compositionally biased region" description="Low complexity" evidence="9">
    <location>
        <begin position="413"/>
        <end position="425"/>
    </location>
</feature>
<feature type="compositionally biased region" description="Basic and acidic residues" evidence="9">
    <location>
        <begin position="504"/>
        <end position="513"/>
    </location>
</feature>
<dbReference type="InterPro" id="IPR039977">
    <property type="entry name" value="Suv4-20/Set9"/>
</dbReference>
<accession>A0A166FLC7</accession>
<dbReference type="PANTHER" id="PTHR12977">
    <property type="entry name" value="SUPPRESSOR OF VARIEGATION 4-20-RELATED"/>
    <property type="match status" value="1"/>
</dbReference>
<comment type="subcellular location">
    <subcellularLocation>
        <location evidence="2">Chromosome</location>
    </subcellularLocation>
    <subcellularLocation>
        <location evidence="1">Nucleus</location>
    </subcellularLocation>
</comment>
<evidence type="ECO:0000256" key="1">
    <source>
        <dbReference type="ARBA" id="ARBA00004123"/>
    </source>
</evidence>
<dbReference type="SMART" id="SM00317">
    <property type="entry name" value="SET"/>
    <property type="match status" value="1"/>
</dbReference>
<feature type="compositionally biased region" description="Polar residues" evidence="9">
    <location>
        <begin position="447"/>
        <end position="462"/>
    </location>
</feature>
<keyword evidence="3" id="KW-0158">Chromosome</keyword>
<feature type="compositionally biased region" description="Basic and acidic residues" evidence="9">
    <location>
        <begin position="543"/>
        <end position="557"/>
    </location>
</feature>
<dbReference type="Pfam" id="PF00856">
    <property type="entry name" value="SET"/>
    <property type="match status" value="1"/>
</dbReference>
<feature type="compositionally biased region" description="Polar residues" evidence="9">
    <location>
        <begin position="532"/>
        <end position="542"/>
    </location>
</feature>
<dbReference type="InterPro" id="IPR046341">
    <property type="entry name" value="SET_dom_sf"/>
</dbReference>
<proteinExistence type="predicted"/>
<evidence type="ECO:0000256" key="6">
    <source>
        <dbReference type="ARBA" id="ARBA00022691"/>
    </source>
</evidence>
<feature type="region of interest" description="Disordered" evidence="9">
    <location>
        <begin position="330"/>
        <end position="425"/>
    </location>
</feature>
<dbReference type="Proteomes" id="UP000076798">
    <property type="component" value="Unassembled WGS sequence"/>
</dbReference>
<keyword evidence="4" id="KW-0489">Methyltransferase</keyword>
<evidence type="ECO:0000313" key="11">
    <source>
        <dbReference type="EMBL" id="KZT40774.1"/>
    </source>
</evidence>
<evidence type="ECO:0000256" key="4">
    <source>
        <dbReference type="ARBA" id="ARBA00022603"/>
    </source>
</evidence>
<keyword evidence="6" id="KW-0949">S-adenosyl-L-methionine</keyword>
<keyword evidence="12" id="KW-1185">Reference proteome</keyword>
<evidence type="ECO:0000256" key="3">
    <source>
        <dbReference type="ARBA" id="ARBA00022454"/>
    </source>
</evidence>
<dbReference type="InterPro" id="IPR041938">
    <property type="entry name" value="Hist-Lys_N-MTase_N"/>
</dbReference>
<dbReference type="STRING" id="1314776.A0A166FLC7"/>
<dbReference type="PROSITE" id="PS50280">
    <property type="entry name" value="SET"/>
    <property type="match status" value="1"/>
</dbReference>
<feature type="compositionally biased region" description="Basic and acidic residues" evidence="9">
    <location>
        <begin position="520"/>
        <end position="530"/>
    </location>
</feature>
<protein>
    <recommendedName>
        <fullName evidence="10">SET domain-containing protein</fullName>
    </recommendedName>
</protein>
<dbReference type="OrthoDB" id="6627536at2759"/>
<dbReference type="GO" id="GO:0042799">
    <property type="term" value="F:histone H4K20 methyltransferase activity"/>
    <property type="evidence" value="ECO:0007669"/>
    <property type="project" value="TreeGrafter"/>
</dbReference>
<dbReference type="Gene3D" id="1.10.10.1700">
    <property type="entry name" value="Histone-lysine N-methyltransferase"/>
    <property type="match status" value="1"/>
</dbReference>
<sequence length="638" mass="70046">MRGAVVAHGGHSRVGEVAWSSTSNMNMRDLSRDDDFLSFMLVEQLGTDSFPLVVHKMDPSRRLPRHDPKEILNIVQRWIVTIKSASSAAKRVRGAVDALLRLEAVAHYLRGKTQMQINAFATHASRYFELYVPTGTIEIAHTSRYSKWTGKAELCILATTTLKIGTVITELKGSMAVLTEDENEELKRTDRRNTDGGIRRDFSVIHSGHRKKNHLFLGPARFVNHDCDNNCELFREGKYITFRVIKPIERGQEITAHYGDAYFGKDNRHCLCETCEKRGKGGYRQSDYTDSDASSDSASTIPPRETLGQVQKVEMLGEVNERRTRRGVYLKLPDSESDSEEEVQTEVTEAVIQIDDPEDANTASRSSSLSKLSTPPLSSIPTSPGALINPLPTPDSLSSRSQSESAQGDRPSDQAPSSTAATSATFTPVKAQAVKSLSLSQHNLIAKQSSTLSSSPRANIQLKSPPLSEDAHSIPDEAQSSQAATTLPAAPAQRRFSARLNTRTPERNKELTPRAKSRHRTAESTDDKKIATPQTRASTVQSQDRKASTPVADEPRSLRSKSKPALPPKAKPRVSGTPADKGKAADEKAKTALASPKRRGKKKAPPPRLCKVCSRELPPLNPDSADEDSEEDKGECSR</sequence>
<evidence type="ECO:0000256" key="8">
    <source>
        <dbReference type="ARBA" id="ARBA00023242"/>
    </source>
</evidence>
<keyword evidence="8" id="KW-0539">Nucleus</keyword>
<feature type="compositionally biased region" description="Low complexity" evidence="9">
    <location>
        <begin position="286"/>
        <end position="300"/>
    </location>
</feature>
<dbReference type="EMBL" id="KV428028">
    <property type="protein sequence ID" value="KZT40774.1"/>
    <property type="molecule type" value="Genomic_DNA"/>
</dbReference>
<dbReference type="SUPFAM" id="SSF82199">
    <property type="entry name" value="SET domain"/>
    <property type="match status" value="1"/>
</dbReference>
<evidence type="ECO:0000256" key="2">
    <source>
        <dbReference type="ARBA" id="ARBA00004286"/>
    </source>
</evidence>
<feature type="compositionally biased region" description="Acidic residues" evidence="9">
    <location>
        <begin position="624"/>
        <end position="638"/>
    </location>
</feature>
<dbReference type="GO" id="GO:0032259">
    <property type="term" value="P:methylation"/>
    <property type="evidence" value="ECO:0007669"/>
    <property type="project" value="UniProtKB-KW"/>
</dbReference>
<reference evidence="11 12" key="1">
    <citation type="journal article" date="2016" name="Mol. Biol. Evol.">
        <title>Comparative Genomics of Early-Diverging Mushroom-Forming Fungi Provides Insights into the Origins of Lignocellulose Decay Capabilities.</title>
        <authorList>
            <person name="Nagy L.G."/>
            <person name="Riley R."/>
            <person name="Tritt A."/>
            <person name="Adam C."/>
            <person name="Daum C."/>
            <person name="Floudas D."/>
            <person name="Sun H."/>
            <person name="Yadav J.S."/>
            <person name="Pangilinan J."/>
            <person name="Larsson K.H."/>
            <person name="Matsuura K."/>
            <person name="Barry K."/>
            <person name="Labutti K."/>
            <person name="Kuo R."/>
            <person name="Ohm R.A."/>
            <person name="Bhattacharya S.S."/>
            <person name="Shirouzu T."/>
            <person name="Yoshinaga Y."/>
            <person name="Martin F.M."/>
            <person name="Grigoriev I.V."/>
            <person name="Hibbett D.S."/>
        </authorList>
    </citation>
    <scope>NUCLEOTIDE SEQUENCE [LARGE SCALE GENOMIC DNA]</scope>
    <source>
        <strain evidence="11 12">HHB10207 ss-3</strain>
    </source>
</reference>
<gene>
    <name evidence="11" type="ORF">SISSUDRAFT_427410</name>
</gene>
<keyword evidence="7" id="KW-0156">Chromatin regulator</keyword>
<feature type="domain" description="SET" evidence="10">
    <location>
        <begin position="135"/>
        <end position="259"/>
    </location>
</feature>